<reference evidence="2 3" key="1">
    <citation type="submission" date="2022-08" db="EMBL/GenBank/DDBJ databases">
        <authorList>
            <person name="Zeman M."/>
            <person name="Kubasova T."/>
        </authorList>
    </citation>
    <scope>NUCLEOTIDE SEQUENCE [LARGE SCALE GENOMIC DNA]</scope>
    <source>
        <strain evidence="2 3">ET62</strain>
    </source>
</reference>
<comment type="caution">
    <text evidence="2">The sequence shown here is derived from an EMBL/GenBank/DDBJ whole genome shotgun (WGS) entry which is preliminary data.</text>
</comment>
<feature type="compositionally biased region" description="Basic and acidic residues" evidence="1">
    <location>
        <begin position="280"/>
        <end position="289"/>
    </location>
</feature>
<name>A0AAW5MXB9_9BACT</name>
<evidence type="ECO:0000313" key="3">
    <source>
        <dbReference type="Proteomes" id="UP001204579"/>
    </source>
</evidence>
<keyword evidence="3" id="KW-1185">Reference proteome</keyword>
<feature type="compositionally biased region" description="Polar residues" evidence="1">
    <location>
        <begin position="291"/>
        <end position="305"/>
    </location>
</feature>
<feature type="compositionally biased region" description="Low complexity" evidence="1">
    <location>
        <begin position="192"/>
        <end position="203"/>
    </location>
</feature>
<proteinExistence type="predicted"/>
<feature type="compositionally biased region" description="Polar residues" evidence="1">
    <location>
        <begin position="246"/>
        <end position="256"/>
    </location>
</feature>
<gene>
    <name evidence="2" type="ORF">NW209_03415</name>
</gene>
<feature type="region of interest" description="Disordered" evidence="1">
    <location>
        <begin position="191"/>
        <end position="326"/>
    </location>
</feature>
<dbReference type="EMBL" id="JANRHJ010000003">
    <property type="protein sequence ID" value="MCR8873081.1"/>
    <property type="molecule type" value="Genomic_DNA"/>
</dbReference>
<sequence>MSKRNLIVWLVMGLCWMVLPAKASGLGDIRVHARFLTDRMAFELNLNQYQYDDLYEVNFDFLCGIDPYINDLAYSRAAAMDAYYRYLDERNDDLRWILSSAEYLRFMALDYFFRPIYAVNHCCYLRVYQIYPNRTFFYFGRPRHYLTYRGAHSRFHCGGRSYYREHFGRRYTHAVYGGYFRARPDFRKHDFGPGARPGVRPGRVPAPKPGGPGYHFTPVGPKPGNRPGGPEANRPGNRPHKPEANRPSNHPGNSAPSVRPNRPANRPQAGSRPRAGSRPEAGRKPEIGKRPSSTQRSQNRGNVRQVNRKNNDGNRKQTDRRSLREM</sequence>
<dbReference type="RefSeq" id="WP_258335421.1">
    <property type="nucleotide sequence ID" value="NZ_JANRHJ010000003.1"/>
</dbReference>
<protein>
    <submittedName>
        <fullName evidence="2">Uncharacterized protein</fullName>
    </submittedName>
</protein>
<organism evidence="2 3">
    <name type="scientific">Phocaeicola barnesiae</name>
    <dbReference type="NCBI Taxonomy" id="376804"/>
    <lineage>
        <taxon>Bacteria</taxon>
        <taxon>Pseudomonadati</taxon>
        <taxon>Bacteroidota</taxon>
        <taxon>Bacteroidia</taxon>
        <taxon>Bacteroidales</taxon>
        <taxon>Bacteroidaceae</taxon>
        <taxon>Phocaeicola</taxon>
    </lineage>
</organism>
<dbReference type="Proteomes" id="UP001204579">
    <property type="component" value="Unassembled WGS sequence"/>
</dbReference>
<feature type="compositionally biased region" description="Basic and acidic residues" evidence="1">
    <location>
        <begin position="309"/>
        <end position="326"/>
    </location>
</feature>
<dbReference type="AlphaFoldDB" id="A0AAW5MXB9"/>
<evidence type="ECO:0000256" key="1">
    <source>
        <dbReference type="SAM" id="MobiDB-lite"/>
    </source>
</evidence>
<accession>A0AAW5MXB9</accession>
<evidence type="ECO:0000313" key="2">
    <source>
        <dbReference type="EMBL" id="MCR8873081.1"/>
    </source>
</evidence>